<feature type="compositionally biased region" description="Gly residues" evidence="2">
    <location>
        <begin position="36"/>
        <end position="61"/>
    </location>
</feature>
<evidence type="ECO:0000313" key="4">
    <source>
        <dbReference type="EMBL" id="MFC5970193.1"/>
    </source>
</evidence>
<dbReference type="Pfam" id="PF13458">
    <property type="entry name" value="Peripla_BP_6"/>
    <property type="match status" value="1"/>
</dbReference>
<dbReference type="PANTHER" id="PTHR30483:SF6">
    <property type="entry name" value="PERIPLASMIC BINDING PROTEIN OF ABC TRANSPORTER FOR NATURAL AMINO ACIDS"/>
    <property type="match status" value="1"/>
</dbReference>
<name>A0ABD5RIK7_9EURY</name>
<gene>
    <name evidence="4" type="ORF">ACFPYI_02500</name>
</gene>
<dbReference type="PROSITE" id="PS51318">
    <property type="entry name" value="TAT"/>
    <property type="match status" value="1"/>
</dbReference>
<keyword evidence="5" id="KW-1185">Reference proteome</keyword>
<feature type="region of interest" description="Disordered" evidence="2">
    <location>
        <begin position="35"/>
        <end position="70"/>
    </location>
</feature>
<dbReference type="InterPro" id="IPR006311">
    <property type="entry name" value="TAT_signal"/>
</dbReference>
<comment type="caution">
    <text evidence="4">The sequence shown here is derived from an EMBL/GenBank/DDBJ whole genome shotgun (WGS) entry which is preliminary data.</text>
</comment>
<dbReference type="EMBL" id="JBHSQH010000001">
    <property type="protein sequence ID" value="MFC5970193.1"/>
    <property type="molecule type" value="Genomic_DNA"/>
</dbReference>
<dbReference type="InterPro" id="IPR051010">
    <property type="entry name" value="BCAA_transport"/>
</dbReference>
<proteinExistence type="predicted"/>
<evidence type="ECO:0000256" key="2">
    <source>
        <dbReference type="SAM" id="MobiDB-lite"/>
    </source>
</evidence>
<dbReference type="PANTHER" id="PTHR30483">
    <property type="entry name" value="LEUCINE-SPECIFIC-BINDING PROTEIN"/>
    <property type="match status" value="1"/>
</dbReference>
<accession>A0ABD5RIK7</accession>
<dbReference type="NCBIfam" id="TIGR01409">
    <property type="entry name" value="TAT_signal_seq"/>
    <property type="match status" value="1"/>
</dbReference>
<dbReference type="RefSeq" id="WP_247418908.1">
    <property type="nucleotide sequence ID" value="NZ_JALLGW010000002.1"/>
</dbReference>
<evidence type="ECO:0000256" key="1">
    <source>
        <dbReference type="ARBA" id="ARBA00022729"/>
    </source>
</evidence>
<organism evidence="4 5">
    <name type="scientific">Halomarina salina</name>
    <dbReference type="NCBI Taxonomy" id="1872699"/>
    <lineage>
        <taxon>Archaea</taxon>
        <taxon>Methanobacteriati</taxon>
        <taxon>Methanobacteriota</taxon>
        <taxon>Stenosarchaea group</taxon>
        <taxon>Halobacteria</taxon>
        <taxon>Halobacteriales</taxon>
        <taxon>Natronomonadaceae</taxon>
        <taxon>Halomarina</taxon>
    </lineage>
</organism>
<dbReference type="InterPro" id="IPR028082">
    <property type="entry name" value="Peripla_BP_I"/>
</dbReference>
<reference evidence="4 5" key="1">
    <citation type="journal article" date="2019" name="Int. J. Syst. Evol. Microbiol.">
        <title>The Global Catalogue of Microorganisms (GCM) 10K type strain sequencing project: providing services to taxonomists for standard genome sequencing and annotation.</title>
        <authorList>
            <consortium name="The Broad Institute Genomics Platform"/>
            <consortium name="The Broad Institute Genome Sequencing Center for Infectious Disease"/>
            <person name="Wu L."/>
            <person name="Ma J."/>
        </authorList>
    </citation>
    <scope>NUCLEOTIDE SEQUENCE [LARGE SCALE GENOMIC DNA]</scope>
    <source>
        <strain evidence="4 5">CGMCC 1.12543</strain>
    </source>
</reference>
<dbReference type="AlphaFoldDB" id="A0ABD5RIK7"/>
<dbReference type="InterPro" id="IPR019546">
    <property type="entry name" value="TAT_signal_bac_arc"/>
</dbReference>
<dbReference type="CDD" id="cd19987">
    <property type="entry name" value="PBP1_SBP-like"/>
    <property type="match status" value="1"/>
</dbReference>
<feature type="domain" description="Leucine-binding protein" evidence="3">
    <location>
        <begin position="77"/>
        <end position="427"/>
    </location>
</feature>
<keyword evidence="1" id="KW-0732">Signal</keyword>
<dbReference type="Proteomes" id="UP001596099">
    <property type="component" value="Unassembled WGS sequence"/>
</dbReference>
<dbReference type="Gene3D" id="3.40.50.2300">
    <property type="match status" value="2"/>
</dbReference>
<sequence>MAPGNNSPTRRDVLKGAGAAGTAGLVGLAGCTTEDTGGGGGGGGGGDGNGSNNGSGGGGGDDYPSLGNYPIEGDAATFGFNVPTTGPYSSEGEDELRAYNLAMKHLNEGGGWVDSQFDDLSGDGVLGYEIDSVEGDTATDADQATQSANRMVDRDGVIMFSGGSSSATAIAQQQVAQDNKVLFMCCLTHSNDTTGNECRRYGFREMFNAYATGQALAPVVRDEYGEGLKFYQLYADYSWGQTQQESMNKFLPEIANWEQVDSVPTPLGTDDYSSFLSEAASSDADVLILNHYGLDGATSLQQAVNAGLKDEMTLLVPLYNRPMADSAGDAISGVFGTVAWDSQIDNTPSQEFLQAFQDEYDRVPSGPAQLAYAQTLQYAAAVERAGTFYPPEVIKQLEDYEYENIGMGAETMRKCDHQAIRDVPVVRGLPGSEQSSGNYFEIVNITSRDDLWYGCDEGPAAECDLGPYGDE</sequence>
<dbReference type="SUPFAM" id="SSF53822">
    <property type="entry name" value="Periplasmic binding protein-like I"/>
    <property type="match status" value="1"/>
</dbReference>
<evidence type="ECO:0000313" key="5">
    <source>
        <dbReference type="Proteomes" id="UP001596099"/>
    </source>
</evidence>
<dbReference type="InterPro" id="IPR028081">
    <property type="entry name" value="Leu-bd"/>
</dbReference>
<evidence type="ECO:0000259" key="3">
    <source>
        <dbReference type="Pfam" id="PF13458"/>
    </source>
</evidence>
<protein>
    <submittedName>
        <fullName evidence="4">Substrate-binding protein</fullName>
    </submittedName>
</protein>